<keyword evidence="4" id="KW-1133">Transmembrane helix</keyword>
<evidence type="ECO:0000256" key="5">
    <source>
        <dbReference type="ARBA" id="ARBA00023136"/>
    </source>
</evidence>
<evidence type="ECO:0000313" key="8">
    <source>
        <dbReference type="Proteomes" id="UP000243498"/>
    </source>
</evidence>
<evidence type="ECO:0000256" key="6">
    <source>
        <dbReference type="SAM" id="MobiDB-lite"/>
    </source>
</evidence>
<accession>A0A162JLP0</accession>
<feature type="region of interest" description="Disordered" evidence="6">
    <location>
        <begin position="1"/>
        <end position="21"/>
    </location>
</feature>
<feature type="region of interest" description="Disordered" evidence="6">
    <location>
        <begin position="629"/>
        <end position="650"/>
    </location>
</feature>
<sequence length="650" mass="71812">MGRGSRGNGHQSAPGPVDLTGTISVAERNELINLVNAITEEMHRDISNVFTSRPVSPTLGPDGQGQWLTLPLLRQESENKENISTGNNCRGIISDVCSTTHSKSHQIIGREGNGKTQQLGELKKEVLSFYKKWQVNVLQRFKEARVNDPTVRASGSRGRGRNVRGGSRASRGGYGGGGGPCASILETDSSRFPKQPADPDMAARYPPLANHLWALKEDRRKLLLQIVLLAVLSLQNYNAYSRQLIVKLASSLNLSFRLYQAEEDELAEKLARVAASDASQEDDINKTNVVKGSRKFRTVFCNGAGPSGSGVGARQGRSGLTPFTAAGLLGNMAEDVKILGSLFGMKTDRPLGKMLEALASAKDFSDFAFIRLCDGVHYDYTNAREPPADHRRLRVLVTISGFLANSEDFVKPWRFLKSQPEIYAIRWEDTALKNVGGALKTVIRIFKTLMTSAWPKPLLRVSKIVDNHWSVGMVKADKMGAILADALLKHKFQGERPVSLIGYSLGARAIYTCLMILAERRQFGLIDSVVLIGAPFPAESRVWLTMKSVVSGRLVNVYSESDYMLGFLYRTCNLQFGIAGLQEIQGADSVENHCMRALPQGHLSYSSLIGHILKDIGWEDFDMHVFHMENPPRPTLQNPPYPSRKAKYRR</sequence>
<dbReference type="OrthoDB" id="277931at2759"/>
<keyword evidence="5" id="KW-0472">Membrane</keyword>
<evidence type="ECO:0000313" key="7">
    <source>
        <dbReference type="EMBL" id="OAA43823.1"/>
    </source>
</evidence>
<dbReference type="GO" id="GO:0016020">
    <property type="term" value="C:membrane"/>
    <property type="evidence" value="ECO:0007669"/>
    <property type="project" value="UniProtKB-SubCell"/>
</dbReference>
<gene>
    <name evidence="7" type="ORF">NOR_04398</name>
</gene>
<comment type="subcellular location">
    <subcellularLocation>
        <location evidence="1">Membrane</location>
        <topology evidence="1">Multi-pass membrane protein</topology>
    </subcellularLocation>
</comment>
<name>A0A162JLP0_METRR</name>
<evidence type="ECO:0000256" key="1">
    <source>
        <dbReference type="ARBA" id="ARBA00004141"/>
    </source>
</evidence>
<evidence type="ECO:0000256" key="3">
    <source>
        <dbReference type="ARBA" id="ARBA00022692"/>
    </source>
</evidence>
<dbReference type="AlphaFoldDB" id="A0A162JLP0"/>
<organism evidence="7 8">
    <name type="scientific">Metarhizium rileyi (strain RCEF 4871)</name>
    <name type="common">Nomuraea rileyi</name>
    <dbReference type="NCBI Taxonomy" id="1649241"/>
    <lineage>
        <taxon>Eukaryota</taxon>
        <taxon>Fungi</taxon>
        <taxon>Dikarya</taxon>
        <taxon>Ascomycota</taxon>
        <taxon>Pezizomycotina</taxon>
        <taxon>Sordariomycetes</taxon>
        <taxon>Hypocreomycetidae</taxon>
        <taxon>Hypocreales</taxon>
        <taxon>Clavicipitaceae</taxon>
        <taxon>Metarhizium</taxon>
    </lineage>
</organism>
<evidence type="ECO:0000256" key="4">
    <source>
        <dbReference type="ARBA" id="ARBA00022989"/>
    </source>
</evidence>
<comment type="similarity">
    <text evidence="2">Belongs to the TMCO4 family.</text>
</comment>
<dbReference type="OMA" id="FAFIPIR"/>
<protein>
    <submittedName>
        <fullName evidence="7">DUF726 domain-containing protein</fullName>
    </submittedName>
</protein>
<keyword evidence="8" id="KW-1185">Reference proteome</keyword>
<reference evidence="7 8" key="1">
    <citation type="journal article" date="2016" name="Genome Biol. Evol.">
        <title>Divergent and convergent evolution of fungal pathogenicity.</title>
        <authorList>
            <person name="Shang Y."/>
            <person name="Xiao G."/>
            <person name="Zheng P."/>
            <person name="Cen K."/>
            <person name="Zhan S."/>
            <person name="Wang C."/>
        </authorList>
    </citation>
    <scope>NUCLEOTIDE SEQUENCE [LARGE SCALE GENOMIC DNA]</scope>
    <source>
        <strain evidence="7 8">RCEF 4871</strain>
    </source>
</reference>
<proteinExistence type="inferred from homology"/>
<dbReference type="InterPro" id="IPR007941">
    <property type="entry name" value="DUF726"/>
</dbReference>
<dbReference type="EMBL" id="AZHC01000011">
    <property type="protein sequence ID" value="OAA43823.1"/>
    <property type="molecule type" value="Genomic_DNA"/>
</dbReference>
<evidence type="ECO:0000256" key="2">
    <source>
        <dbReference type="ARBA" id="ARBA00009824"/>
    </source>
</evidence>
<feature type="compositionally biased region" description="Pro residues" evidence="6">
    <location>
        <begin position="631"/>
        <end position="642"/>
    </location>
</feature>
<dbReference type="Pfam" id="PF05277">
    <property type="entry name" value="DUF726"/>
    <property type="match status" value="1"/>
</dbReference>
<comment type="caution">
    <text evidence="7">The sequence shown here is derived from an EMBL/GenBank/DDBJ whole genome shotgun (WGS) entry which is preliminary data.</text>
</comment>
<dbReference type="InterPro" id="IPR029058">
    <property type="entry name" value="AB_hydrolase_fold"/>
</dbReference>
<dbReference type="PANTHER" id="PTHR17920:SF22">
    <property type="entry name" value="DUF726 DOMAIN PROTEIN (AFU_ORTHOLOGUE AFUA_2G12860)"/>
    <property type="match status" value="1"/>
</dbReference>
<dbReference type="SUPFAM" id="SSF53474">
    <property type="entry name" value="alpha/beta-Hydrolases"/>
    <property type="match status" value="1"/>
</dbReference>
<feature type="region of interest" description="Disordered" evidence="6">
    <location>
        <begin position="149"/>
        <end position="177"/>
    </location>
</feature>
<dbReference type="Proteomes" id="UP000243498">
    <property type="component" value="Unassembled WGS sequence"/>
</dbReference>
<keyword evidence="3" id="KW-0812">Transmembrane</keyword>
<dbReference type="PANTHER" id="PTHR17920">
    <property type="entry name" value="TRANSMEMBRANE AND COILED-COIL DOMAIN-CONTAINING PROTEIN 4 TMCO4"/>
    <property type="match status" value="1"/>
</dbReference>